<dbReference type="CDD" id="cd00024">
    <property type="entry name" value="CD_CSD"/>
    <property type="match status" value="1"/>
</dbReference>
<proteinExistence type="predicted"/>
<evidence type="ECO:0008006" key="3">
    <source>
        <dbReference type="Google" id="ProtNLM"/>
    </source>
</evidence>
<protein>
    <recommendedName>
        <fullName evidence="3">Chromo domain-containing protein</fullName>
    </recommendedName>
</protein>
<dbReference type="AlphaFoldDB" id="A0A8J2MCK5"/>
<dbReference type="EMBL" id="CAJVCH010571277">
    <property type="protein sequence ID" value="CAG7837081.1"/>
    <property type="molecule type" value="Genomic_DNA"/>
</dbReference>
<keyword evidence="2" id="KW-1185">Reference proteome</keyword>
<name>A0A8J2MCK5_9HEXA</name>
<sequence length="108" mass="12378">STNTWEPLENLVGSQDAVDEFETRFLLKDHDIMNEDDINWGSDKILIRDVVSVGDESEEDPAAHIHYVIKIERKGQDSKGLELIASKIITRRMPQEVIAFLQSKIKWA</sequence>
<dbReference type="Proteomes" id="UP000708208">
    <property type="component" value="Unassembled WGS sequence"/>
</dbReference>
<evidence type="ECO:0000313" key="2">
    <source>
        <dbReference type="Proteomes" id="UP000708208"/>
    </source>
</evidence>
<comment type="caution">
    <text evidence="1">The sequence shown here is derived from an EMBL/GenBank/DDBJ whole genome shotgun (WGS) entry which is preliminary data.</text>
</comment>
<evidence type="ECO:0000313" key="1">
    <source>
        <dbReference type="EMBL" id="CAG7837081.1"/>
    </source>
</evidence>
<gene>
    <name evidence="1" type="ORF">AFUS01_LOCUS46247</name>
</gene>
<accession>A0A8J2MCK5</accession>
<organism evidence="1 2">
    <name type="scientific">Allacma fusca</name>
    <dbReference type="NCBI Taxonomy" id="39272"/>
    <lineage>
        <taxon>Eukaryota</taxon>
        <taxon>Metazoa</taxon>
        <taxon>Ecdysozoa</taxon>
        <taxon>Arthropoda</taxon>
        <taxon>Hexapoda</taxon>
        <taxon>Collembola</taxon>
        <taxon>Symphypleona</taxon>
        <taxon>Sminthuridae</taxon>
        <taxon>Allacma</taxon>
    </lineage>
</organism>
<reference evidence="1" key="1">
    <citation type="submission" date="2021-06" db="EMBL/GenBank/DDBJ databases">
        <authorList>
            <person name="Hodson N. C."/>
            <person name="Mongue J. A."/>
            <person name="Jaron S. K."/>
        </authorList>
    </citation>
    <scope>NUCLEOTIDE SEQUENCE</scope>
</reference>
<feature type="non-terminal residue" evidence="1">
    <location>
        <position position="1"/>
    </location>
</feature>